<feature type="repeat" description="Solcar" evidence="22">
    <location>
        <begin position="93"/>
        <end position="183"/>
    </location>
</feature>
<evidence type="ECO:0000256" key="4">
    <source>
        <dbReference type="ARBA" id="ARBA00022692"/>
    </source>
</evidence>
<dbReference type="PRINTS" id="PR00926">
    <property type="entry name" value="MITOCARRIER"/>
</dbReference>
<keyword evidence="9" id="KW-0496">Mitochondrion</keyword>
<dbReference type="AlphaFoldDB" id="A0A6P8I6D7"/>
<keyword evidence="4 22" id="KW-0812">Transmembrane</keyword>
<evidence type="ECO:0000256" key="16">
    <source>
        <dbReference type="ARBA" id="ARBA00052673"/>
    </source>
</evidence>
<dbReference type="InParanoid" id="A0A6P8I6D7"/>
<evidence type="ECO:0000256" key="12">
    <source>
        <dbReference type="ARBA" id="ARBA00050592"/>
    </source>
</evidence>
<evidence type="ECO:0000256" key="22">
    <source>
        <dbReference type="PROSITE-ProRule" id="PRU00282"/>
    </source>
</evidence>
<dbReference type="GO" id="GO:0005743">
    <property type="term" value="C:mitochondrial inner membrane"/>
    <property type="evidence" value="ECO:0007669"/>
    <property type="project" value="UniProtKB-SubCell"/>
</dbReference>
<evidence type="ECO:0000256" key="2">
    <source>
        <dbReference type="ARBA" id="ARBA00006375"/>
    </source>
</evidence>
<evidence type="ECO:0000256" key="14">
    <source>
        <dbReference type="ARBA" id="ARBA00051045"/>
    </source>
</evidence>
<dbReference type="GO" id="GO:0015171">
    <property type="term" value="F:amino acid transmembrane transporter activity"/>
    <property type="evidence" value="ECO:0007669"/>
    <property type="project" value="UniProtKB-ARBA"/>
</dbReference>
<feature type="repeat" description="Solcar" evidence="22">
    <location>
        <begin position="191"/>
        <end position="279"/>
    </location>
</feature>
<evidence type="ECO:0000256" key="10">
    <source>
        <dbReference type="ARBA" id="ARBA00023136"/>
    </source>
</evidence>
<dbReference type="Proteomes" id="UP000515163">
    <property type="component" value="Unplaced"/>
</dbReference>
<gene>
    <name evidence="25" type="primary">LOC116296397</name>
</gene>
<dbReference type="KEGG" id="aten:116296397"/>
<dbReference type="RefSeq" id="XP_031560275.1">
    <property type="nucleotide sequence ID" value="XM_031704415.1"/>
</dbReference>
<evidence type="ECO:0000256" key="3">
    <source>
        <dbReference type="ARBA" id="ARBA00022448"/>
    </source>
</evidence>
<sequence length="296" mass="32125">MKALNDFIAGWFGGCAGVVVGQPLDTVKVRMQAAYGKGKATKTLDFKTVFSSTIKNESVSGLFKGMVPPLTAVAIQNAILFGIYGNTLKLFKSQSDGSYFAGSLAGLAQCFIICPLDLVKVKLQMQTEAKRVSSLYRGSLDCLQKIFKARGLAGCFQGFSVVLLRDVPGFGVYFGTYELFTHWLSKITSQSSVLVPLIAGGLSGVVSWVSTFPLDVIKSRVQADGNRGNYRYSGFVDCAVKSYRSEGLVVFTRGLLPTILRAFPTNAAIFYVHGLVLKILHKKDQIPSDISLVEEQ</sequence>
<dbReference type="InterPro" id="IPR002067">
    <property type="entry name" value="MCP"/>
</dbReference>
<comment type="catalytic activity">
    <reaction evidence="11">
        <text>L-lysine(out) + L-arginine(in) = L-lysine(in) + L-arginine(out)</text>
        <dbReference type="Rhea" id="RHEA:70827"/>
        <dbReference type="ChEBI" id="CHEBI:32551"/>
        <dbReference type="ChEBI" id="CHEBI:32682"/>
    </reaction>
</comment>
<dbReference type="Gene3D" id="1.50.40.10">
    <property type="entry name" value="Mitochondrial carrier domain"/>
    <property type="match status" value="1"/>
</dbReference>
<reference evidence="25" key="1">
    <citation type="submission" date="2025-08" db="UniProtKB">
        <authorList>
            <consortium name="RefSeq"/>
        </authorList>
    </citation>
    <scope>IDENTIFICATION</scope>
    <source>
        <tissue evidence="25">Tentacle</tissue>
    </source>
</reference>
<evidence type="ECO:0000313" key="25">
    <source>
        <dbReference type="RefSeq" id="XP_031560275.1"/>
    </source>
</evidence>
<evidence type="ECO:0000256" key="20">
    <source>
        <dbReference type="ARBA" id="ARBA00079387"/>
    </source>
</evidence>
<comment type="catalytic activity">
    <reaction evidence="12">
        <text>L-histidine(out) = L-histidine(in)</text>
        <dbReference type="Rhea" id="RHEA:72807"/>
        <dbReference type="ChEBI" id="CHEBI:57595"/>
    </reaction>
</comment>
<comment type="similarity">
    <text evidence="2 23">Belongs to the mitochondrial carrier (TC 2.A.29) family.</text>
</comment>
<evidence type="ECO:0000256" key="15">
    <source>
        <dbReference type="ARBA" id="ARBA00051921"/>
    </source>
</evidence>
<keyword evidence="5" id="KW-0677">Repeat</keyword>
<dbReference type="GeneID" id="116296397"/>
<dbReference type="Pfam" id="PF00153">
    <property type="entry name" value="Mito_carr"/>
    <property type="match status" value="3"/>
</dbReference>
<proteinExistence type="inferred from homology"/>
<accession>A0A6P8I6D7</accession>
<keyword evidence="7" id="KW-0029">Amino-acid transport</keyword>
<evidence type="ECO:0000256" key="21">
    <source>
        <dbReference type="ARBA" id="ARBA00080567"/>
    </source>
</evidence>
<comment type="subcellular location">
    <subcellularLocation>
        <location evidence="1">Mitochondrion inner membrane</location>
        <topology evidence="1">Multi-pass membrane protein</topology>
    </subcellularLocation>
</comment>
<keyword evidence="3 23" id="KW-0813">Transport</keyword>
<keyword evidence="8" id="KW-1133">Transmembrane helix</keyword>
<evidence type="ECO:0000256" key="19">
    <source>
        <dbReference type="ARBA" id="ARBA00078745"/>
    </source>
</evidence>
<comment type="catalytic activity">
    <reaction evidence="16">
        <text>N(omega)-methyl-L-arginine(in) + L-arginine(out) = N(omega)-methyl-L-arginine(out) + L-arginine(in)</text>
        <dbReference type="Rhea" id="RHEA:72803"/>
        <dbReference type="ChEBI" id="CHEBI:32682"/>
        <dbReference type="ChEBI" id="CHEBI:114953"/>
    </reaction>
</comment>
<feature type="repeat" description="Solcar" evidence="22">
    <location>
        <begin position="1"/>
        <end position="90"/>
    </location>
</feature>
<evidence type="ECO:0000256" key="8">
    <source>
        <dbReference type="ARBA" id="ARBA00022989"/>
    </source>
</evidence>
<dbReference type="OrthoDB" id="193856at2759"/>
<dbReference type="PROSITE" id="PS50920">
    <property type="entry name" value="SOLCAR"/>
    <property type="match status" value="3"/>
</dbReference>
<dbReference type="GO" id="GO:0015101">
    <property type="term" value="F:organic cation transmembrane transporter activity"/>
    <property type="evidence" value="ECO:0007669"/>
    <property type="project" value="UniProtKB-ARBA"/>
</dbReference>
<evidence type="ECO:0000256" key="6">
    <source>
        <dbReference type="ARBA" id="ARBA00022792"/>
    </source>
</evidence>
<evidence type="ECO:0000256" key="9">
    <source>
        <dbReference type="ARBA" id="ARBA00023128"/>
    </source>
</evidence>
<protein>
    <recommendedName>
        <fullName evidence="17">Mitochondrial basic amino acids transporter</fullName>
    </recommendedName>
    <alternativeName>
        <fullName evidence="21">Carnitine/acylcarnitine translocase-like</fullName>
    </alternativeName>
    <alternativeName>
        <fullName evidence="20">Mitochondrial carnitine/acylcarnitine carrier protein CACL</fullName>
    </alternativeName>
    <alternativeName>
        <fullName evidence="19">Mitochondrial ornithine transporter 3</fullName>
    </alternativeName>
    <alternativeName>
        <fullName evidence="18">Solute carrier family 25 member 29</fullName>
    </alternativeName>
</protein>
<evidence type="ECO:0000256" key="18">
    <source>
        <dbReference type="ARBA" id="ARBA00076491"/>
    </source>
</evidence>
<dbReference type="FunFam" id="1.50.40.10:FF:000037">
    <property type="entry name" value="Solute carrier family 25 member 29"/>
    <property type="match status" value="1"/>
</dbReference>
<evidence type="ECO:0000256" key="1">
    <source>
        <dbReference type="ARBA" id="ARBA00004448"/>
    </source>
</evidence>
<dbReference type="PANTHER" id="PTHR45624:SF10">
    <property type="entry name" value="SLC (SOLUTE CARRIER) HOMOLOG"/>
    <property type="match status" value="1"/>
</dbReference>
<evidence type="ECO:0000256" key="23">
    <source>
        <dbReference type="RuleBase" id="RU000488"/>
    </source>
</evidence>
<dbReference type="InterPro" id="IPR023395">
    <property type="entry name" value="MCP_dom_sf"/>
</dbReference>
<dbReference type="PANTHER" id="PTHR45624">
    <property type="entry name" value="MITOCHONDRIAL BASIC AMINO ACIDS TRANSPORTER-RELATED"/>
    <property type="match status" value="1"/>
</dbReference>
<evidence type="ECO:0000256" key="5">
    <source>
        <dbReference type="ARBA" id="ARBA00022737"/>
    </source>
</evidence>
<comment type="catalytic activity">
    <reaction evidence="13">
        <text>L-histidine(out) + L-arginine(in) = L-histidine(in) + L-arginine(out)</text>
        <dbReference type="Rhea" id="RHEA:71063"/>
        <dbReference type="ChEBI" id="CHEBI:32682"/>
        <dbReference type="ChEBI" id="CHEBI:57595"/>
    </reaction>
</comment>
<evidence type="ECO:0000313" key="24">
    <source>
        <dbReference type="Proteomes" id="UP000515163"/>
    </source>
</evidence>
<organism evidence="24 25">
    <name type="scientific">Actinia tenebrosa</name>
    <name type="common">Australian red waratah sea anemone</name>
    <dbReference type="NCBI Taxonomy" id="6105"/>
    <lineage>
        <taxon>Eukaryota</taxon>
        <taxon>Metazoa</taxon>
        <taxon>Cnidaria</taxon>
        <taxon>Anthozoa</taxon>
        <taxon>Hexacorallia</taxon>
        <taxon>Actiniaria</taxon>
        <taxon>Actiniidae</taxon>
        <taxon>Actinia</taxon>
    </lineage>
</organism>
<evidence type="ECO:0000256" key="13">
    <source>
        <dbReference type="ARBA" id="ARBA00050768"/>
    </source>
</evidence>
<dbReference type="SUPFAM" id="SSF103506">
    <property type="entry name" value="Mitochondrial carrier"/>
    <property type="match status" value="1"/>
</dbReference>
<evidence type="ECO:0000256" key="17">
    <source>
        <dbReference type="ARBA" id="ARBA00071763"/>
    </source>
</evidence>
<dbReference type="InterPro" id="IPR050567">
    <property type="entry name" value="Mitochondrial_Carrier"/>
</dbReference>
<evidence type="ECO:0000256" key="7">
    <source>
        <dbReference type="ARBA" id="ARBA00022970"/>
    </source>
</evidence>
<keyword evidence="10 22" id="KW-0472">Membrane</keyword>
<comment type="catalytic activity">
    <reaction evidence="14">
        <text>L-homoarginine(in) + L-arginine(out) = L-homoarginine(out) + L-arginine(in)</text>
        <dbReference type="Rhea" id="RHEA:72799"/>
        <dbReference type="ChEBI" id="CHEBI:32682"/>
        <dbReference type="ChEBI" id="CHEBI:143006"/>
    </reaction>
</comment>
<keyword evidence="6" id="KW-0999">Mitochondrion inner membrane</keyword>
<name>A0A6P8I6D7_ACTTE</name>
<keyword evidence="24" id="KW-1185">Reference proteome</keyword>
<evidence type="ECO:0000256" key="11">
    <source>
        <dbReference type="ARBA" id="ARBA00049090"/>
    </source>
</evidence>
<dbReference type="GO" id="GO:1990575">
    <property type="term" value="P:mitochondrial L-ornithine transmembrane transport"/>
    <property type="evidence" value="ECO:0007669"/>
    <property type="project" value="UniProtKB-ARBA"/>
</dbReference>
<dbReference type="InterPro" id="IPR018108">
    <property type="entry name" value="MCP_transmembrane"/>
</dbReference>
<comment type="catalytic activity">
    <reaction evidence="15">
        <text>L-ornithine(in) + L-arginine(out) = L-ornithine(out) + L-arginine(in)</text>
        <dbReference type="Rhea" id="RHEA:34991"/>
        <dbReference type="ChEBI" id="CHEBI:32682"/>
        <dbReference type="ChEBI" id="CHEBI:46911"/>
    </reaction>
</comment>